<sequence>HPRLRHRQWFRYALIRAGQYCSSFEDFEEERRYIEMTFLTNGYSLDFVEYNLRQFYSRFFRSEYQIKDINRHTYRILRRELFRLVDEEKRNLKEEQQLQKNNQLISLYYLFDWGSRCQFNEKFYKLWTSLLTKDAKFNQFGLQVKLNTKHCYSSNMFLARIRKDM</sequence>
<protein>
    <recommendedName>
        <fullName evidence="1">Helix-turn-helix domain-containing protein</fullName>
    </recommendedName>
</protein>
<reference evidence="2" key="1">
    <citation type="submission" date="2021-02" db="EMBL/GenBank/DDBJ databases">
        <authorList>
            <person name="Nowell W R."/>
        </authorList>
    </citation>
    <scope>NUCLEOTIDE SEQUENCE</scope>
</reference>
<evidence type="ECO:0000313" key="2">
    <source>
        <dbReference type="EMBL" id="CAF4161636.1"/>
    </source>
</evidence>
<evidence type="ECO:0000313" key="3">
    <source>
        <dbReference type="Proteomes" id="UP000663823"/>
    </source>
</evidence>
<dbReference type="EMBL" id="CAJOAX010016121">
    <property type="protein sequence ID" value="CAF4161636.1"/>
    <property type="molecule type" value="Genomic_DNA"/>
</dbReference>
<dbReference type="Proteomes" id="UP000663823">
    <property type="component" value="Unassembled WGS sequence"/>
</dbReference>
<evidence type="ECO:0000259" key="1">
    <source>
        <dbReference type="Pfam" id="PF26215"/>
    </source>
</evidence>
<dbReference type="AlphaFoldDB" id="A0A819ZD87"/>
<comment type="caution">
    <text evidence="2">The sequence shown here is derived from an EMBL/GenBank/DDBJ whole genome shotgun (WGS) entry which is preliminary data.</text>
</comment>
<feature type="non-terminal residue" evidence="2">
    <location>
        <position position="1"/>
    </location>
</feature>
<dbReference type="InterPro" id="IPR058912">
    <property type="entry name" value="HTH_animal"/>
</dbReference>
<dbReference type="Pfam" id="PF26215">
    <property type="entry name" value="HTH_animal"/>
    <property type="match status" value="1"/>
</dbReference>
<feature type="domain" description="Helix-turn-helix" evidence="1">
    <location>
        <begin position="1"/>
        <end position="51"/>
    </location>
</feature>
<organism evidence="2 3">
    <name type="scientific">Rotaria sordida</name>
    <dbReference type="NCBI Taxonomy" id="392033"/>
    <lineage>
        <taxon>Eukaryota</taxon>
        <taxon>Metazoa</taxon>
        <taxon>Spiralia</taxon>
        <taxon>Gnathifera</taxon>
        <taxon>Rotifera</taxon>
        <taxon>Eurotatoria</taxon>
        <taxon>Bdelloidea</taxon>
        <taxon>Philodinida</taxon>
        <taxon>Philodinidae</taxon>
        <taxon>Rotaria</taxon>
    </lineage>
</organism>
<name>A0A819ZD87_9BILA</name>
<proteinExistence type="predicted"/>
<accession>A0A819ZD87</accession>
<gene>
    <name evidence="2" type="ORF">OTI717_LOCUS36742</name>
</gene>